<name>A0ABU3ZDJ8_9GAMM</name>
<comment type="caution">
    <text evidence="1">The sequence shown here is derived from an EMBL/GenBank/DDBJ whole genome shotgun (WGS) entry which is preliminary data.</text>
</comment>
<dbReference type="EMBL" id="JAWJZI010000001">
    <property type="protein sequence ID" value="MDV5168068.1"/>
    <property type="molecule type" value="Genomic_DNA"/>
</dbReference>
<evidence type="ECO:0000313" key="1">
    <source>
        <dbReference type="EMBL" id="MDV5168068.1"/>
    </source>
</evidence>
<sequence>MSLEEIKARFQEVSNTKEDLLALIDELYYEEISSDDKVLEQALIELHNSGSLELVNIVSTVEKSSSRYDFFTILHAFENVLPSLHANIEDVLRCLVNLTQLAGRDLAAGGVYSAYERFCRMETNRPRDSVRFLLEQSDVSAYAPFLSSSILSYDSGSAVEAIQTTERLIAIGNNAVRHQAYFTLGRIDAGELQARTIWELLCSSATNEEESGCRAAILRAILHFGEKFPLYWTKIEDLISTFSEVTHPEALYVISELTAFQRINFPESVMNLLLNKLANVAPDHKGTIDNIDHLLVKLVEKGSLSDAVELLESLVVADVEILAFDYFSRELLTRHRDLLSHIITKWLLSGTSSLCRGVSDLLNDVSGNDIELEAEIALLGDGMKQEFVGHKAVGWLFTRPVVAVSFILSIYDVASETTRKQLEQVLYDPLLLSYPGELKQFFQSCVDKGVQVSLCERLLGKLQAYHADIEQVSGLKELMAPSENLQAYWKNSNKDMQAAYEKASRSSFISQIATTQRLLYGNSSIYYVHQGDGSRVRQEMQMHSFTHSTEMPRLNVLDPENLDYKLRVYRYGRMKNEVDS</sequence>
<dbReference type="RefSeq" id="WP_203505680.1">
    <property type="nucleotide sequence ID" value="NZ_JAWJZI010000001.1"/>
</dbReference>
<dbReference type="SUPFAM" id="SSF48371">
    <property type="entry name" value="ARM repeat"/>
    <property type="match status" value="1"/>
</dbReference>
<gene>
    <name evidence="1" type="ORF">R2X38_03510</name>
</gene>
<protein>
    <recommendedName>
        <fullName evidence="3">HEAT repeat domain-containing protein</fullName>
    </recommendedName>
</protein>
<keyword evidence="2" id="KW-1185">Reference proteome</keyword>
<dbReference type="InterPro" id="IPR016024">
    <property type="entry name" value="ARM-type_fold"/>
</dbReference>
<proteinExistence type="predicted"/>
<organism evidence="1 2">
    <name type="scientific">Photobacterium rosenbergii</name>
    <dbReference type="NCBI Taxonomy" id="294936"/>
    <lineage>
        <taxon>Bacteria</taxon>
        <taxon>Pseudomonadati</taxon>
        <taxon>Pseudomonadota</taxon>
        <taxon>Gammaproteobacteria</taxon>
        <taxon>Vibrionales</taxon>
        <taxon>Vibrionaceae</taxon>
        <taxon>Photobacterium</taxon>
    </lineage>
</organism>
<evidence type="ECO:0000313" key="2">
    <source>
        <dbReference type="Proteomes" id="UP001186452"/>
    </source>
</evidence>
<dbReference type="Proteomes" id="UP001186452">
    <property type="component" value="Unassembled WGS sequence"/>
</dbReference>
<reference evidence="1 2" key="1">
    <citation type="submission" date="2023-10" db="EMBL/GenBank/DDBJ databases">
        <title>Marine bacteria isolated from horseshoe crab.</title>
        <authorList>
            <person name="Cheng T.H."/>
        </authorList>
    </citation>
    <scope>NUCLEOTIDE SEQUENCE [LARGE SCALE GENOMIC DNA]</scope>
    <source>
        <strain evidence="1 2">HSC6</strain>
    </source>
</reference>
<evidence type="ECO:0008006" key="3">
    <source>
        <dbReference type="Google" id="ProtNLM"/>
    </source>
</evidence>
<dbReference type="InterPro" id="IPR011989">
    <property type="entry name" value="ARM-like"/>
</dbReference>
<accession>A0ABU3ZDJ8</accession>
<dbReference type="Gene3D" id="1.25.10.10">
    <property type="entry name" value="Leucine-rich Repeat Variant"/>
    <property type="match status" value="1"/>
</dbReference>